<feature type="transmembrane region" description="Helical" evidence="6">
    <location>
        <begin position="6"/>
        <end position="26"/>
    </location>
</feature>
<keyword evidence="8" id="KW-1185">Reference proteome</keyword>
<evidence type="ECO:0000256" key="4">
    <source>
        <dbReference type="ARBA" id="ARBA00022989"/>
    </source>
</evidence>
<accession>A0A1Z5J0N5</accession>
<keyword evidence="3 6" id="KW-0812">Transmembrane</keyword>
<protein>
    <submittedName>
        <fullName evidence="7">Amino acid transporter</fullName>
    </submittedName>
</protein>
<reference evidence="7 8" key="1">
    <citation type="submission" date="2015-11" db="EMBL/GenBank/DDBJ databases">
        <title>Draft genome sequences of new species of the genus Lactobacillus isolated from orchardgrass silage.</title>
        <authorList>
            <person name="Tohno M."/>
            <person name="Tanizawa Y."/>
            <person name="Arita M."/>
        </authorList>
    </citation>
    <scope>NUCLEOTIDE SEQUENCE [LARGE SCALE GENOMIC DNA]</scope>
    <source>
        <strain evidence="7 8">IWT5</strain>
    </source>
</reference>
<comment type="subcellular location">
    <subcellularLocation>
        <location evidence="1">Cell membrane</location>
        <topology evidence="1">Multi-pass membrane protein</topology>
    </subcellularLocation>
</comment>
<organism evidence="7 8">
    <name type="scientific">Secundilactobacillus silagincola</name>
    <dbReference type="NCBI Taxonomy" id="1714681"/>
    <lineage>
        <taxon>Bacteria</taxon>
        <taxon>Bacillati</taxon>
        <taxon>Bacillota</taxon>
        <taxon>Bacilli</taxon>
        <taxon>Lactobacillales</taxon>
        <taxon>Lactobacillaceae</taxon>
        <taxon>Secundilactobacillus</taxon>
    </lineage>
</organism>
<dbReference type="PANTHER" id="PTHR30086">
    <property type="entry name" value="ARGININE EXPORTER PROTEIN ARGO"/>
    <property type="match status" value="1"/>
</dbReference>
<dbReference type="EMBL" id="BCMJ01000001">
    <property type="protein sequence ID" value="GAX07446.1"/>
    <property type="molecule type" value="Genomic_DNA"/>
</dbReference>
<evidence type="ECO:0000256" key="1">
    <source>
        <dbReference type="ARBA" id="ARBA00004651"/>
    </source>
</evidence>
<feature type="transmembrane region" description="Helical" evidence="6">
    <location>
        <begin position="147"/>
        <end position="169"/>
    </location>
</feature>
<sequence>MMAVVLRGMLISFALVSSIGMQNLFVFNSAMSNRMRRALLICLFVWIADTTLTTVAFLGMGALISHYLWLKIIIMLLGGLIVIWMGIGILRSASQIELGKDDSQLPLKDAFASAWIVAFANPQAIIDTGVTMGALRGTLTNSEVLPFLGGIILATAIWFFSITIIVGILKNRLPKRILMWINIISGVIVLGYGIALLINAARLIL</sequence>
<feature type="transmembrane region" description="Helical" evidence="6">
    <location>
        <begin position="111"/>
        <end position="135"/>
    </location>
</feature>
<feature type="transmembrane region" description="Helical" evidence="6">
    <location>
        <begin position="181"/>
        <end position="204"/>
    </location>
</feature>
<dbReference type="Proteomes" id="UP000223370">
    <property type="component" value="Unassembled WGS sequence"/>
</dbReference>
<feature type="transmembrane region" description="Helical" evidence="6">
    <location>
        <begin position="38"/>
        <end position="62"/>
    </location>
</feature>
<comment type="caution">
    <text evidence="7">The sequence shown here is derived from an EMBL/GenBank/DDBJ whole genome shotgun (WGS) entry which is preliminary data.</text>
</comment>
<proteinExistence type="predicted"/>
<dbReference type="GO" id="GO:0005886">
    <property type="term" value="C:plasma membrane"/>
    <property type="evidence" value="ECO:0007669"/>
    <property type="project" value="UniProtKB-SubCell"/>
</dbReference>
<feature type="transmembrane region" description="Helical" evidence="6">
    <location>
        <begin position="68"/>
        <end position="90"/>
    </location>
</feature>
<dbReference type="Pfam" id="PF01810">
    <property type="entry name" value="LysE"/>
    <property type="match status" value="1"/>
</dbReference>
<dbReference type="InterPro" id="IPR001123">
    <property type="entry name" value="LeuE-type"/>
</dbReference>
<name>A0A1Z5J0N5_9LACO</name>
<evidence type="ECO:0000256" key="6">
    <source>
        <dbReference type="SAM" id="Phobius"/>
    </source>
</evidence>
<dbReference type="GO" id="GO:0015171">
    <property type="term" value="F:amino acid transmembrane transporter activity"/>
    <property type="evidence" value="ECO:0007669"/>
    <property type="project" value="TreeGrafter"/>
</dbReference>
<dbReference type="PANTHER" id="PTHR30086:SF20">
    <property type="entry name" value="ARGININE EXPORTER PROTEIN ARGO-RELATED"/>
    <property type="match status" value="1"/>
</dbReference>
<evidence type="ECO:0000256" key="5">
    <source>
        <dbReference type="ARBA" id="ARBA00023136"/>
    </source>
</evidence>
<dbReference type="AlphaFoldDB" id="A0A1Z5J0N5"/>
<evidence type="ECO:0000313" key="7">
    <source>
        <dbReference type="EMBL" id="GAX07446.1"/>
    </source>
</evidence>
<keyword evidence="4 6" id="KW-1133">Transmembrane helix</keyword>
<evidence type="ECO:0000256" key="2">
    <source>
        <dbReference type="ARBA" id="ARBA00022475"/>
    </source>
</evidence>
<evidence type="ECO:0000256" key="3">
    <source>
        <dbReference type="ARBA" id="ARBA00022692"/>
    </source>
</evidence>
<gene>
    <name evidence="7" type="ORF">IWT5_00179</name>
</gene>
<dbReference type="RefSeq" id="WP_225364801.1">
    <property type="nucleotide sequence ID" value="NZ_BCMJ01000001.1"/>
</dbReference>
<evidence type="ECO:0000313" key="8">
    <source>
        <dbReference type="Proteomes" id="UP000223370"/>
    </source>
</evidence>
<keyword evidence="2" id="KW-1003">Cell membrane</keyword>
<keyword evidence="5 6" id="KW-0472">Membrane</keyword>